<dbReference type="InterPro" id="IPR011471">
    <property type="entry name" value="DUF1577"/>
</dbReference>
<dbReference type="Proteomes" id="UP000460298">
    <property type="component" value="Unassembled WGS sequence"/>
</dbReference>
<gene>
    <name evidence="1" type="ORF">F9K24_12950</name>
</gene>
<dbReference type="EMBL" id="WBUI01000012">
    <property type="protein sequence ID" value="KAB2931833.1"/>
    <property type="molecule type" value="Genomic_DNA"/>
</dbReference>
<name>A0A833H0W9_9LEPT</name>
<comment type="caution">
    <text evidence="1">The sequence shown here is derived from an EMBL/GenBank/DDBJ whole genome shotgun (WGS) entry which is preliminary data.</text>
</comment>
<dbReference type="Pfam" id="PF07614">
    <property type="entry name" value="DUF1577"/>
    <property type="match status" value="1"/>
</dbReference>
<accession>A0A833H0W9</accession>
<reference evidence="1 2" key="1">
    <citation type="submission" date="2019-10" db="EMBL/GenBank/DDBJ databases">
        <title>Extracellular Electron Transfer in a Candidatus Methanoperedens spp. Enrichment Culture.</title>
        <authorList>
            <person name="Berger S."/>
            <person name="Rangel Shaw D."/>
            <person name="Berben T."/>
            <person name="In 'T Zandt M."/>
            <person name="Frank J."/>
            <person name="Reimann J."/>
            <person name="Jetten M.S.M."/>
            <person name="Welte C.U."/>
        </authorList>
    </citation>
    <scope>NUCLEOTIDE SEQUENCE [LARGE SCALE GENOMIC DNA]</scope>
    <source>
        <strain evidence="1">SB12</strain>
    </source>
</reference>
<proteinExistence type="predicted"/>
<protein>
    <submittedName>
        <fullName evidence="1">DUF1577 domain-containing protein</fullName>
    </submittedName>
</protein>
<sequence length="354" mass="40022">MANDAVTNGFSNYDFRLLKETPRSWQLMKDREAILKLIEEKLNRRPLYLKGTHPAAEFTPGERRGDGLEFYCNPSVKLNTQNTLFITLNRQLEIDFSLSEQVSPGHVVLVPLQARVGSVQRAFPRFALNDGEVVASNFRISTNKIAPNNTKLQITTQVIFPEFEKLHQAEFGGLRVTLAGDPRLPAEIATQHPEKGIEVTIQGRPHFLQPVHMFEDQKSILLALIFFPMPSSGMSPAVQSRAEELADELLQKVIDANASLVKEKQKVINISEGGVALQIDSEVLQKNLPLRDWLTFDLLFKMHAPIRFYGNIRHIGKKDGEWLVGIDLSGQGHSDYRKSTKEVYRSLIQKLLRS</sequence>
<dbReference type="AlphaFoldDB" id="A0A833H0W9"/>
<evidence type="ECO:0000313" key="1">
    <source>
        <dbReference type="EMBL" id="KAB2931833.1"/>
    </source>
</evidence>
<evidence type="ECO:0000313" key="2">
    <source>
        <dbReference type="Proteomes" id="UP000460298"/>
    </source>
</evidence>
<organism evidence="1 2">
    <name type="scientific">Leptonema illini</name>
    <dbReference type="NCBI Taxonomy" id="183"/>
    <lineage>
        <taxon>Bacteria</taxon>
        <taxon>Pseudomonadati</taxon>
        <taxon>Spirochaetota</taxon>
        <taxon>Spirochaetia</taxon>
        <taxon>Leptospirales</taxon>
        <taxon>Leptospiraceae</taxon>
        <taxon>Leptonema</taxon>
    </lineage>
</organism>